<sequence>MESQSHLNRHGCNEDMFGNPGLRCIKVGLTSNLRWVGLIADHLGFEAVPQIWRQPPISRPFPASTIKTYRMPHSRVRGAVHG</sequence>
<gene>
    <name evidence="1" type="ORF">EV132_1662</name>
</gene>
<name>A0A4R3PUT7_RHISU</name>
<evidence type="ECO:0000313" key="1">
    <source>
        <dbReference type="EMBL" id="TCU02067.1"/>
    </source>
</evidence>
<dbReference type="AlphaFoldDB" id="A0A4R3PUT7"/>
<reference evidence="1 2" key="1">
    <citation type="submission" date="2019-03" db="EMBL/GenBank/DDBJ databases">
        <title>Genomic Encyclopedia of Type Strains, Phase IV (KMG-V): Genome sequencing to study the core and pangenomes of soil and plant-associated prokaryotes.</title>
        <authorList>
            <person name="Whitman W."/>
        </authorList>
    </citation>
    <scope>NUCLEOTIDE SEQUENCE [LARGE SCALE GENOMIC DNA]</scope>
    <source>
        <strain evidence="1 2">Hc14</strain>
    </source>
</reference>
<dbReference type="Proteomes" id="UP000294576">
    <property type="component" value="Unassembled WGS sequence"/>
</dbReference>
<evidence type="ECO:0000313" key="2">
    <source>
        <dbReference type="Proteomes" id="UP000294576"/>
    </source>
</evidence>
<proteinExistence type="predicted"/>
<accession>A0A4R3PUT7</accession>
<dbReference type="EMBL" id="SMBH01000066">
    <property type="protein sequence ID" value="TCU02067.1"/>
    <property type="molecule type" value="Genomic_DNA"/>
</dbReference>
<comment type="caution">
    <text evidence="1">The sequence shown here is derived from an EMBL/GenBank/DDBJ whole genome shotgun (WGS) entry which is preliminary data.</text>
</comment>
<organism evidence="1 2">
    <name type="scientific">Rhizobium sullae</name>
    <name type="common">Rhizobium hedysari</name>
    <dbReference type="NCBI Taxonomy" id="50338"/>
    <lineage>
        <taxon>Bacteria</taxon>
        <taxon>Pseudomonadati</taxon>
        <taxon>Pseudomonadota</taxon>
        <taxon>Alphaproteobacteria</taxon>
        <taxon>Hyphomicrobiales</taxon>
        <taxon>Rhizobiaceae</taxon>
        <taxon>Rhizobium/Agrobacterium group</taxon>
        <taxon>Rhizobium</taxon>
    </lineage>
</organism>
<protein>
    <submittedName>
        <fullName evidence="1">Uncharacterized protein</fullName>
    </submittedName>
</protein>